<evidence type="ECO:0000313" key="5">
    <source>
        <dbReference type="EMBL" id="ADB16019.1"/>
    </source>
</evidence>
<dbReference type="SUPFAM" id="SSF51120">
    <property type="entry name" value="beta-Roll"/>
    <property type="match status" value="2"/>
</dbReference>
<evidence type="ECO:0000256" key="1">
    <source>
        <dbReference type="ARBA" id="ARBA00022729"/>
    </source>
</evidence>
<feature type="domain" description="C-type lectin" evidence="3">
    <location>
        <begin position="1680"/>
        <end position="1811"/>
    </location>
</feature>
<sequence>MSSGSLDRRSASLRAKNPRDRREKKSTLASKRRMFFETLERREVLATLTWVGDVDGNWNGGISGTNTNWDSNTLPQDGDVLVFPAAAANFTQFNDTLSTNRYALRFTGTGYSLGGNPLILDAQNFGGGTAIDDDLGGNTISTPLTLATSGTINVDAGTHNISGNVTLGFATLTVSGNGSTNITGNVLGGYQEGLLEASQSGNMSFAANNGTSIYAGYGGLTNGFRFGQMFANSVAPWAGTTTWVYNGQFYDADGVVAFAEQIDDRTYVVIDGVVRLDNSVWNVATSTGTLNLGMGPNGDGWHDIEVRFSNGGGGAGASGSTNGFTGWSSTYGFAWSESGNPAVNGNVADLQKLEETIDGTATRLRTPDGGIVKNGGGTLTLAGTGNNYVGLTRINAGVVSITSNNALGSGDGDTLVQAGGQLLVAAGLNLPASEALSINGRGNNLNGAIRLASGTSTIAGPITALGQAMITNAGSQLNLTSDITLRGGAELEIDGSGNTLVSGNVLGYEQEGLLEGLLAGAFDETSPNPGTVQRLGTPAGNATSRVGGNPGIYWLNDNVTWVYTGQFFDADGIVSFAESMDDNVRITIDGALYLRDTNAGTPTGTGRLNLGMGPNGDGWHNIEIRFGDGGGDGGAVPANNFGLTFGFGISDSGTSTVDGLLYTSPSETAGGGATSLRTIDGGLSKHGTGTLTLTGTGSSYSGPTRVTGGTLVATTSAALGTTTSDTYVSDGATLALQGNLTFGAGEDITLGNVAAAGNTGLVILSGSTSLPGAVKAAIVDRGTMGIHNDGTSLTIGSMDVGLSGLRVSGSGNTTVTGNVTGLGSSANVQGGLRGEYYALGAGGATTFLNPINVASTPINLQSYIPTVANYLTPTIDFGGGTETIPGNGSILDRGDSSGNFFGGIGVNVGNDMAAYWEGRIRITVAGHYQFTTRSDDGSKLFINGREVVNNNFAQGMTNRSGTIYLTPGDYDILIAAFDSGGNGGIQASWQLSAGSQSFARQIIPSSVLLNDIATPGTFVPGGLRGQYFNAASIAPAFPSSATTLLNSPGTVALPNQLVTLLPTTKFTRFVDFGIGTEITSGLGGTIERGGSNGNVYAGVGVNVGADNIGGRWVGKITVPENATYRFGTRSDDGSKLFINGTQVVDNNFSQGMTTRTGDIVLTAGVHDIEITYYEGNGGSGVQAFWQQLDGTNPFGRRVIDPAALSISLLGNNFLTKQGTGVLTLGGSSNFSGVTTVSQGTLRVNGSLVDGAAATDVTVASGARLEGTGTIAGAVAAAALSTVAPGNPTGTLSVGSAALSSTGIVELVISGNTAGSYDALSSSGAIALSGATLQLSGSYVPVPGDTLTLVSAAGGISGTFANYPTSGLVVINGAPMQLTYGANSVTLAYDQTPTVVGTNLDQDFRVQTSGGNLQVFIDNVLTINTPLSQLSSLEISGQGGDDDFVIDYTASGGIFALPITVHGNTQGVDGDDLEVLGGNPNTVTYNYVNATDGSISIDGTLITYTGLEPVLTDFDASPAIAIFNLPGTSDQAILEDNGLLGDGLIRLRSQNGTPTFEVTTFSVPTQQLTINMGADAGVLTVAPGSDLRSAVTINGDGASDIVRITGALGLGNAANTGNLTINAERTEISANISTDLGTNAGSIAINGDARIGESLVLDTDSLAGTDGSVSFTGNVRALKGYVFVGAGQNWTNARALALASTLDGMSGYLVNIRSAAENAYVRSIGGTSTVWIGANDVLVEGAWRWADGPDAGVQFWQGTGSGSGGVTVGGNYANWNGTGEPNNSPDEDAATMIANGTWNDLGVGSSNAYIIEYGSSLFAADLTISTGSSNVTFGAGVGDNNQPLNNVTISAASTSFGGNVATISDLTVNSTVSLATNVTVSGDDLQFASTIDSSGGARTLTANGRSSVIVGGNIGSGAVLTSVSMNAPLIVVDDVTTTGAQTFASTNSIITRATHTTSGGAVTFSGPLNVLSGTTINTAGGNVVFGGTVDTMSHYQIVASALTWSNARTAATSLSFLGTTGHLASIRSAVENSRINAIGSGTAWIGANDTAVEGAWRWADGPDNNVQFWSGAVGGSTVGGNYANWNTGEPNQSGDEDGAEFQFGTGGWNDLNITSTRNYIVEFNAASPQSLSVNAGAGTISAANVMGSIYRLSSVNFAGSNISLVGVDTTGTQTFTASGETTVARGNTTEGAAINFSGGVRLAGAVNINTTANGAVGAAVTFGGAVNQIASNHVNVNTGGPITWTAARAAALAAGGYLANITSPAENAAITATLGGGRAWIGASDLQTESTWRWMDGPEAGSIFWIGTAGGTAQNGFYTNWNSGEPNQSGDEDYAEIIGAGGWNDLTINNGAATRFILEYNPDLPLTITAGVGDVNFNGQVGNSRAPGSIVIASGDDVTFSQNTTAGSVSVTAANTIVSSALLSTTTTASLTSGGIINLGSTNIGSNFAVTAAGLISNSGNVVVVGALTKSGAGRFDLTGAGNSAGSTSVSTGELRVLGTLNSSVNVAAAATLSGTGSVVGALSGTGASLVAAGTGTSTTGTLATGNIVGSAGNVYSFEIGGLTPGDGGANTHDQLNTTGTINLGGATLNVSLLGGFTPNALTLQEIILITNDGTDAVVGTFAGLAEGAAVVVGGSTFYISYSADSAGPGAGNDVALYSQPIINGTAGADIVTVTAADGAGNITVTYSLNNGAVIGGYTTTTPPNAFTFYGGDSDDTLNVNLNAINVALPGGIYYDGEGQGSPVAAGGNPSFGDVLAIVGTGLQTATYTSDAVIARAGTITSDALAGTITFRGLEPVNMFNLASAVVNFGGAADTIDISAGFGATVATSAIPALVVSGNSGGVAFEQVHLSGNIAVEINTVTGGSDAADSVTITSGANAHANANITIDTGVGADTIEVDGPLMVGAGGAISLTSGGSISVNNTITAGLAVTLTALTGSISDGNGASVNVATGLLVAQAATGVANAIDLDTTITSLIVSTTGATNGNININETSGLAVSSATTVNGNITLTAASGDIAVTTITAVGDATLVATTGAITDANAGVLNVSASNLSATSASGIDLDTSIATLTASVTGTGAIDIDEASAITLTSITTNNGLVDITSATGTMTVTSINAAGAVNLAVTDTGAADDDIIVSGTLSSTSNVVLLAGDDATLSGTISATGTVSVTIDAASADVGGATLSFAGDIDAVSATFTGGAEIDTFNVRPDQDNGLASTPISIFGGDPTMPAGDLLVLDITGLGVPTLTLGAVNYSGVWSFGASAAGVAYSSIETVQTTPLTSVYNLVLDMRIAGFQNGAADAIEIFLSAPNVFEVEVNGLGKFSGQADTINSFTVIGSSDSESLTIRETAAGLPSFDGAAPLVDNSLASGGVSNGAHLNIAADAYYTASNLTDVTIHFDGGLGDNSLALELLTAADVGYFSDVLDGQGSGNVGVGPSGAPLTLVSFADLDTLILDGAGGNLVVDASSSTSTADIEISDDGAAADGVTEITADTGLVATTTFEGFLALDLIAGGGNEAIDLVNIDSTSSLTSIDIVAGSSLAATDNSAHTVRIHAIKSGVPVTVTGDIGVDTFQVFDSGNSASNIASTLSFNGVAGDDDSLIVVDSGSVSADSVVITRTTIEGLTIASGIDITFTSIDDLDVTTSGGADTIRVNMTEAANDLDTAVVTGAGDNDQFYVNAADFLARLTLNGGLGDDTFGGTPSSTAPGYLLSASELDGVDDMIRPSLTTPFFINGNDPSVLPGDVLNIDVSALGGGLAATSPVLVSSGQVLSSTHATVTFTTIEDLNLADDGEMTSATINDIYIRGTNGNDTIQFARANTTLEPSRTRVQIGSSYTYHNVPGKTLVYGRGGNDIINQSNLQIPAEFYGEAGDDFLTGSFNNDLLVGGLGNDRINASSGNNIVWGDDAPTSDELNPHELNIGGNDTLSALGGNDLFYAGGGNDSVSPGAGDDWIHGGYGNDQLSGSSGNDRIYGAQGNDTISGDVGDDFLSGGDGDDRLYGRDGNDVLIGGDGVDLVDGGNGNDLVLAAITTYQGTSDTATSNTYSSAVDAAMLALLVAWNSGGPVAPNLTHTDDLDRDTVYGGSGNDLFGTHTNADPLTSDIRGDFNNSQDTSL</sequence>
<evidence type="ECO:0000259" key="3">
    <source>
        <dbReference type="PROSITE" id="PS50041"/>
    </source>
</evidence>
<feature type="domain" description="PA14" evidence="4">
    <location>
        <begin position="862"/>
        <end position="1007"/>
    </location>
</feature>
<dbReference type="PROSITE" id="PS50041">
    <property type="entry name" value="C_TYPE_LECTIN_2"/>
    <property type="match status" value="3"/>
</dbReference>
<organism evidence="5 6">
    <name type="scientific">Pirellula staleyi (strain ATCC 27377 / DSM 6068 / ICPB 4128)</name>
    <name type="common">Pirella staleyi</name>
    <dbReference type="NCBI Taxonomy" id="530564"/>
    <lineage>
        <taxon>Bacteria</taxon>
        <taxon>Pseudomonadati</taxon>
        <taxon>Planctomycetota</taxon>
        <taxon>Planctomycetia</taxon>
        <taxon>Pirellulales</taxon>
        <taxon>Pirellulaceae</taxon>
        <taxon>Pirellula</taxon>
    </lineage>
</organism>
<protein>
    <submittedName>
        <fullName evidence="5">Autotransporter-associated beta strand repeat protein</fullName>
    </submittedName>
</protein>
<dbReference type="NCBIfam" id="TIGR02601">
    <property type="entry name" value="autotrns_rpt"/>
    <property type="match status" value="3"/>
</dbReference>
<dbReference type="SMART" id="SM00758">
    <property type="entry name" value="PA14"/>
    <property type="match status" value="2"/>
</dbReference>
<dbReference type="Pfam" id="PF00059">
    <property type="entry name" value="Lectin_C"/>
    <property type="match status" value="3"/>
</dbReference>
<dbReference type="PROSITE" id="PS51820">
    <property type="entry name" value="PA14"/>
    <property type="match status" value="2"/>
</dbReference>
<dbReference type="eggNOG" id="COG2931">
    <property type="taxonomic scope" value="Bacteria"/>
</dbReference>
<feature type="domain" description="C-type lectin" evidence="3">
    <location>
        <begin position="2242"/>
        <end position="2344"/>
    </location>
</feature>
<evidence type="ECO:0000313" key="6">
    <source>
        <dbReference type="Proteomes" id="UP000001887"/>
    </source>
</evidence>
<dbReference type="PROSITE" id="PS00330">
    <property type="entry name" value="HEMOLYSIN_CALCIUM"/>
    <property type="match status" value="2"/>
</dbReference>
<dbReference type="SMART" id="SM00034">
    <property type="entry name" value="CLECT"/>
    <property type="match status" value="3"/>
</dbReference>
<dbReference type="InterPro" id="IPR011050">
    <property type="entry name" value="Pectin_lyase_fold/virulence"/>
</dbReference>
<dbReference type="STRING" id="530564.Psta_1342"/>
<dbReference type="Gene3D" id="2.150.10.10">
    <property type="entry name" value="Serralysin-like metalloprotease, C-terminal"/>
    <property type="match status" value="1"/>
</dbReference>
<dbReference type="EMBL" id="CP001848">
    <property type="protein sequence ID" value="ADB16019.1"/>
    <property type="molecule type" value="Genomic_DNA"/>
</dbReference>
<dbReference type="eggNOG" id="COG4625">
    <property type="taxonomic scope" value="Bacteria"/>
</dbReference>
<evidence type="ECO:0000256" key="2">
    <source>
        <dbReference type="SAM" id="MobiDB-lite"/>
    </source>
</evidence>
<dbReference type="KEGG" id="psl:Psta_1342"/>
<dbReference type="Pfam" id="PF00353">
    <property type="entry name" value="HemolysinCabind"/>
    <property type="match status" value="5"/>
</dbReference>
<dbReference type="eggNOG" id="COG3210">
    <property type="taxonomic scope" value="Bacteria"/>
</dbReference>
<dbReference type="SUPFAM" id="SSF56988">
    <property type="entry name" value="Anthrax protective antigen"/>
    <property type="match status" value="2"/>
</dbReference>
<feature type="compositionally biased region" description="Basic and acidic residues" evidence="2">
    <location>
        <begin position="1"/>
        <end position="10"/>
    </location>
</feature>
<reference evidence="5 6" key="1">
    <citation type="journal article" date="2009" name="Stand. Genomic Sci.">
        <title>Complete genome sequence of Pirellula staleyi type strain (ATCC 27377).</title>
        <authorList>
            <person name="Clum A."/>
            <person name="Tindall B.J."/>
            <person name="Sikorski J."/>
            <person name="Ivanova N."/>
            <person name="Mavrommatis K."/>
            <person name="Lucas S."/>
            <person name="Glavina del Rio T."/>
            <person name="Nolan M."/>
            <person name="Chen F."/>
            <person name="Tice H."/>
            <person name="Pitluck S."/>
            <person name="Cheng J.F."/>
            <person name="Chertkov O."/>
            <person name="Brettin T."/>
            <person name="Han C."/>
            <person name="Detter J.C."/>
            <person name="Kuske C."/>
            <person name="Bruce D."/>
            <person name="Goodwin L."/>
            <person name="Ovchinikova G."/>
            <person name="Pati A."/>
            <person name="Mikhailova N."/>
            <person name="Chen A."/>
            <person name="Palaniappan K."/>
            <person name="Land M."/>
            <person name="Hauser L."/>
            <person name="Chang Y.J."/>
            <person name="Jeffries C.D."/>
            <person name="Chain P."/>
            <person name="Rohde M."/>
            <person name="Goker M."/>
            <person name="Bristow J."/>
            <person name="Eisen J.A."/>
            <person name="Markowitz V."/>
            <person name="Hugenholtz P."/>
            <person name="Kyrpides N.C."/>
            <person name="Klenk H.P."/>
            <person name="Lapidus A."/>
        </authorList>
    </citation>
    <scope>NUCLEOTIDE SEQUENCE [LARGE SCALE GENOMIC DNA]</scope>
    <source>
        <strain evidence="6">ATCC 27377 / DSM 6068 / ICPB 4128</strain>
    </source>
</reference>
<dbReference type="Gene3D" id="3.90.182.10">
    <property type="entry name" value="Toxin - Anthrax Protective Antigen,domain 1"/>
    <property type="match status" value="2"/>
</dbReference>
<feature type="domain" description="PA14" evidence="4">
    <location>
        <begin position="1051"/>
        <end position="1203"/>
    </location>
</feature>
<dbReference type="Pfam" id="PF07691">
    <property type="entry name" value="PA14"/>
    <property type="match status" value="2"/>
</dbReference>
<dbReference type="SUPFAM" id="SSF56436">
    <property type="entry name" value="C-type lectin-like"/>
    <property type="match status" value="3"/>
</dbReference>
<dbReference type="InterPro" id="IPR050111">
    <property type="entry name" value="C-type_lectin/snaclec_domain"/>
</dbReference>
<accession>D2QWE4</accession>
<dbReference type="PANTHER" id="PTHR22803">
    <property type="entry name" value="MANNOSE, PHOSPHOLIPASE, LECTIN RECEPTOR RELATED"/>
    <property type="match status" value="1"/>
</dbReference>
<name>D2QWE4_PIRSD</name>
<feature type="compositionally biased region" description="Basic and acidic residues" evidence="2">
    <location>
        <begin position="17"/>
        <end position="26"/>
    </location>
</feature>
<feature type="region of interest" description="Disordered" evidence="2">
    <location>
        <begin position="1"/>
        <end position="27"/>
    </location>
</feature>
<dbReference type="InterPro" id="IPR037524">
    <property type="entry name" value="PA14/GLEYA"/>
</dbReference>
<dbReference type="InterPro" id="IPR013425">
    <property type="entry name" value="Autotrns_rpt"/>
</dbReference>
<dbReference type="InterPro" id="IPR016186">
    <property type="entry name" value="C-type_lectin-like/link_sf"/>
</dbReference>
<dbReference type="Gene3D" id="3.10.100.10">
    <property type="entry name" value="Mannose-Binding Protein A, subunit A"/>
    <property type="match status" value="3"/>
</dbReference>
<feature type="region of interest" description="Disordered" evidence="2">
    <location>
        <begin position="3959"/>
        <end position="3980"/>
    </location>
</feature>
<keyword evidence="1" id="KW-0732">Signal</keyword>
<dbReference type="HOGENOM" id="CLU_223977_0_0_0"/>
<dbReference type="InterPro" id="IPR018511">
    <property type="entry name" value="Hemolysin-typ_Ca-bd_CS"/>
</dbReference>
<dbReference type="OrthoDB" id="291802at2"/>
<dbReference type="InterPro" id="IPR001304">
    <property type="entry name" value="C-type_lectin-like"/>
</dbReference>
<dbReference type="InterPro" id="IPR016187">
    <property type="entry name" value="CTDL_fold"/>
</dbReference>
<feature type="domain" description="C-type lectin" evidence="3">
    <location>
        <begin position="1994"/>
        <end position="2121"/>
    </location>
</feature>
<keyword evidence="6" id="KW-1185">Reference proteome</keyword>
<dbReference type="PRINTS" id="PR00313">
    <property type="entry name" value="CABNDNGRPT"/>
</dbReference>
<dbReference type="CDD" id="cd00037">
    <property type="entry name" value="CLECT"/>
    <property type="match status" value="2"/>
</dbReference>
<dbReference type="Pfam" id="PF12951">
    <property type="entry name" value="PATR"/>
    <property type="match status" value="4"/>
</dbReference>
<evidence type="ECO:0000259" key="4">
    <source>
        <dbReference type="PROSITE" id="PS51820"/>
    </source>
</evidence>
<dbReference type="InterPro" id="IPR011049">
    <property type="entry name" value="Serralysin-like_metalloprot_C"/>
</dbReference>
<dbReference type="SUPFAM" id="SSF51126">
    <property type="entry name" value="Pectin lyase-like"/>
    <property type="match status" value="2"/>
</dbReference>
<gene>
    <name evidence="5" type="ordered locus">Psta_1342</name>
</gene>
<dbReference type="InterPro" id="IPR011658">
    <property type="entry name" value="PA14_dom"/>
</dbReference>
<proteinExistence type="predicted"/>
<dbReference type="Proteomes" id="UP000001887">
    <property type="component" value="Chromosome"/>
</dbReference>
<dbReference type="InterPro" id="IPR001343">
    <property type="entry name" value="Hemolysn_Ca-bd"/>
</dbReference>
<dbReference type="GO" id="GO:0005509">
    <property type="term" value="F:calcium ion binding"/>
    <property type="evidence" value="ECO:0007669"/>
    <property type="project" value="InterPro"/>
</dbReference>